<comment type="caution">
    <text evidence="2">The sequence shown here is derived from an EMBL/GenBank/DDBJ whole genome shotgun (WGS) entry which is preliminary data.</text>
</comment>
<keyword evidence="1" id="KW-0472">Membrane</keyword>
<keyword evidence="1" id="KW-0812">Transmembrane</keyword>
<proteinExistence type="predicted"/>
<dbReference type="EMBL" id="MPUH01001062">
    <property type="protein sequence ID" value="OMJ70693.1"/>
    <property type="molecule type" value="Genomic_DNA"/>
</dbReference>
<sequence>MNKVNFSNTVLISALNSTIYLQAVDITVDKTFEESLIFEILDKSKANISFVNLNNFPTINDILFLADRSELYIFSLESPVVFEGKTLKLINSSFIMTDASFNNSDKSKFKMDSQSSFAWFYKSPSYIPEGNYTESLELSNALELIANETMIGFCNNDRCLNPFNKCQNGYIRMEGICLACNENSYSYHGESEDISCFHCTPNMSCHNNIIAPVPGVWRHNSSNEYFLVFRECPNKDACVNNYEELGDQNEKEFNESKFTANSYRTICKDGYQGQFCHSCTSGFTKTSLNYCSKCLEDWQNYLIILALVVMIFLVFGLLIKCTITTNFTPEELYSIGLKIIINYIQVILLCLQYRISWPSQVQNLRSGKASKDNESSTSEYFYSFKCLWNRSLPEDELYYYRIYFVIVLPIIVLGFSALFAVIILFFDRIYINLRNRGKGISYDDKEVMEEYLILKEKVSELKKSNFKIILKMYFSVALIVPFFFVYPTVMTYSLSPLACQSLINGKQDDFNERLTVSEYKLENYLIENRDIKCDKAHYFKIVWSSTFGVVVWGIAVPLYVFIKLYKMRKNLYFNEAKYKFGFLFNGYRHSRYYWEFVILAKKFIIVLLTVFMQSGYSSNLQSVFIITFLIICFILQLYFKPYINEDLNNIEIFATIAAIITIMMGIIYTDSTEKDNTRILVMVVIFTTNLLFIFYWLKYMLKSVRENIISEIECLKKRFYKKDPFDPKISKEFVELPFLYMKESHLLYTQIDEIPQGTENYLGNKINSMKSLYLEIIKADKDAYIDNIAPNIRADIRRESIFVKSFPKAYAIK</sequence>
<feature type="transmembrane region" description="Helical" evidence="1">
    <location>
        <begin position="468"/>
        <end position="486"/>
    </location>
</feature>
<evidence type="ECO:0008006" key="4">
    <source>
        <dbReference type="Google" id="ProtNLM"/>
    </source>
</evidence>
<organism evidence="2 3">
    <name type="scientific">Stentor coeruleus</name>
    <dbReference type="NCBI Taxonomy" id="5963"/>
    <lineage>
        <taxon>Eukaryota</taxon>
        <taxon>Sar</taxon>
        <taxon>Alveolata</taxon>
        <taxon>Ciliophora</taxon>
        <taxon>Postciliodesmatophora</taxon>
        <taxon>Heterotrichea</taxon>
        <taxon>Heterotrichida</taxon>
        <taxon>Stentoridae</taxon>
        <taxon>Stentor</taxon>
    </lineage>
</organism>
<feature type="transmembrane region" description="Helical" evidence="1">
    <location>
        <begin position="541"/>
        <end position="562"/>
    </location>
</feature>
<keyword evidence="3" id="KW-1185">Reference proteome</keyword>
<evidence type="ECO:0000256" key="1">
    <source>
        <dbReference type="SAM" id="Phobius"/>
    </source>
</evidence>
<feature type="transmembrane region" description="Helical" evidence="1">
    <location>
        <begin position="592"/>
        <end position="612"/>
    </location>
</feature>
<dbReference type="PANTHER" id="PTHR11319">
    <property type="entry name" value="G PROTEIN-COUPLED RECEPTOR-RELATED"/>
    <property type="match status" value="1"/>
</dbReference>
<protein>
    <recommendedName>
        <fullName evidence="4">TRP C-terminal domain-containing protein</fullName>
    </recommendedName>
</protein>
<keyword evidence="1" id="KW-1133">Transmembrane helix</keyword>
<feature type="transmembrane region" description="Helical" evidence="1">
    <location>
        <begin position="301"/>
        <end position="323"/>
    </location>
</feature>
<evidence type="ECO:0000313" key="3">
    <source>
        <dbReference type="Proteomes" id="UP000187209"/>
    </source>
</evidence>
<dbReference type="AlphaFoldDB" id="A0A1R2B1M3"/>
<reference evidence="2 3" key="1">
    <citation type="submission" date="2016-11" db="EMBL/GenBank/DDBJ databases">
        <title>The macronuclear genome of Stentor coeruleus: a giant cell with tiny introns.</title>
        <authorList>
            <person name="Slabodnick M."/>
            <person name="Ruby J.G."/>
            <person name="Reiff S.B."/>
            <person name="Swart E.C."/>
            <person name="Gosai S."/>
            <person name="Prabakaran S."/>
            <person name="Witkowska E."/>
            <person name="Larue G.E."/>
            <person name="Fisher S."/>
            <person name="Freeman R.M."/>
            <person name="Gunawardena J."/>
            <person name="Chu W."/>
            <person name="Stover N.A."/>
            <person name="Gregory B.D."/>
            <person name="Nowacki M."/>
            <person name="Derisi J."/>
            <person name="Roy S.W."/>
            <person name="Marshall W.F."/>
            <person name="Sood P."/>
        </authorList>
    </citation>
    <scope>NUCLEOTIDE SEQUENCE [LARGE SCALE GENOMIC DNA]</scope>
    <source>
        <strain evidence="2">WM001</strain>
    </source>
</reference>
<dbReference type="Proteomes" id="UP000187209">
    <property type="component" value="Unassembled WGS sequence"/>
</dbReference>
<gene>
    <name evidence="2" type="ORF">SteCoe_31281</name>
</gene>
<evidence type="ECO:0000313" key="2">
    <source>
        <dbReference type="EMBL" id="OMJ70693.1"/>
    </source>
</evidence>
<dbReference type="PANTHER" id="PTHR11319:SF35">
    <property type="entry name" value="OUTER MEMBRANE PROTEIN PMPC-RELATED"/>
    <property type="match status" value="1"/>
</dbReference>
<feature type="transmembrane region" description="Helical" evidence="1">
    <location>
        <begin position="402"/>
        <end position="426"/>
    </location>
</feature>
<accession>A0A1R2B1M3</accession>
<feature type="transmembrane region" description="Helical" evidence="1">
    <location>
        <begin position="618"/>
        <end position="638"/>
    </location>
</feature>
<feature type="transmembrane region" description="Helical" evidence="1">
    <location>
        <begin position="679"/>
        <end position="697"/>
    </location>
</feature>
<feature type="transmembrane region" description="Helical" evidence="1">
    <location>
        <begin position="335"/>
        <end position="355"/>
    </location>
</feature>
<feature type="transmembrane region" description="Helical" evidence="1">
    <location>
        <begin position="650"/>
        <end position="667"/>
    </location>
</feature>
<name>A0A1R2B1M3_9CILI</name>
<dbReference type="OrthoDB" id="441049at2759"/>